<dbReference type="Proteomes" id="UP000628736">
    <property type="component" value="Unassembled WGS sequence"/>
</dbReference>
<proteinExistence type="predicted"/>
<evidence type="ECO:0000256" key="1">
    <source>
        <dbReference type="ARBA" id="ARBA00022801"/>
    </source>
</evidence>
<gene>
    <name evidence="3" type="ORF">H8S11_08480</name>
</gene>
<keyword evidence="1" id="KW-0378">Hydrolase</keyword>
<dbReference type="CDD" id="cd02696">
    <property type="entry name" value="MurNAc-LAA"/>
    <property type="match status" value="1"/>
</dbReference>
<dbReference type="InterPro" id="IPR050695">
    <property type="entry name" value="N-acetylmuramoyl_amidase_3"/>
</dbReference>
<evidence type="ECO:0000259" key="2">
    <source>
        <dbReference type="SMART" id="SM00646"/>
    </source>
</evidence>
<keyword evidence="4" id="KW-1185">Reference proteome</keyword>
<organism evidence="3 4">
    <name type="scientific">Flintibacter hominis</name>
    <dbReference type="NCBI Taxonomy" id="2763048"/>
    <lineage>
        <taxon>Bacteria</taxon>
        <taxon>Bacillati</taxon>
        <taxon>Bacillota</taxon>
        <taxon>Clostridia</taxon>
        <taxon>Eubacteriales</taxon>
        <taxon>Flintibacter</taxon>
    </lineage>
</organism>
<feature type="domain" description="MurNAc-LAA" evidence="2">
    <location>
        <begin position="72"/>
        <end position="187"/>
    </location>
</feature>
<dbReference type="PANTHER" id="PTHR30404:SF0">
    <property type="entry name" value="N-ACETYLMURAMOYL-L-ALANINE AMIDASE AMIC"/>
    <property type="match status" value="1"/>
</dbReference>
<sequence length="260" mass="28589">MSNPLFAIDAGHYIDTPGKRCLKSIDPGETREWVLNSRIADKVQERLRGYRCATMRVDDVTGEKEISLSKRVALANQADADLYLSFHHNAGIHGGSGGGCVVYVAPVAQEQSIVVQKAIYESVVAATGLRGNRANPMARASLYVLRHTTMPAVLVEFGFMDSTTDTPIILTDEFAEQAACGVVSALISLYDLKEEGDETVTYEQWKEYMDRYLAERAELPANEWAQAGLEQAKVKGITDGTRPQSFATRQEVALMVKVVK</sequence>
<reference evidence="3" key="1">
    <citation type="submission" date="2020-08" db="EMBL/GenBank/DDBJ databases">
        <title>Genome public.</title>
        <authorList>
            <person name="Liu C."/>
            <person name="Sun Q."/>
        </authorList>
    </citation>
    <scope>NUCLEOTIDE SEQUENCE</scope>
    <source>
        <strain evidence="3">NSJ-23</strain>
    </source>
</reference>
<dbReference type="InterPro" id="IPR002508">
    <property type="entry name" value="MurNAc-LAA_cat"/>
</dbReference>
<name>A0A8J6M6J5_9FIRM</name>
<dbReference type="Pfam" id="PF01520">
    <property type="entry name" value="Amidase_3"/>
    <property type="match status" value="1"/>
</dbReference>
<evidence type="ECO:0000313" key="4">
    <source>
        <dbReference type="Proteomes" id="UP000628736"/>
    </source>
</evidence>
<dbReference type="AlphaFoldDB" id="A0A8J6M6J5"/>
<accession>A0A8J6M6J5</accession>
<evidence type="ECO:0000313" key="3">
    <source>
        <dbReference type="EMBL" id="MBC5722844.1"/>
    </source>
</evidence>
<dbReference type="EMBL" id="JACOPO010000004">
    <property type="protein sequence ID" value="MBC5722844.1"/>
    <property type="molecule type" value="Genomic_DNA"/>
</dbReference>
<dbReference type="PANTHER" id="PTHR30404">
    <property type="entry name" value="N-ACETYLMURAMOYL-L-ALANINE AMIDASE"/>
    <property type="match status" value="1"/>
</dbReference>
<dbReference type="GO" id="GO:0008745">
    <property type="term" value="F:N-acetylmuramoyl-L-alanine amidase activity"/>
    <property type="evidence" value="ECO:0007669"/>
    <property type="project" value="InterPro"/>
</dbReference>
<dbReference type="RefSeq" id="WP_186852829.1">
    <property type="nucleotide sequence ID" value="NZ_JACOPO010000004.1"/>
</dbReference>
<dbReference type="SUPFAM" id="SSF53187">
    <property type="entry name" value="Zn-dependent exopeptidases"/>
    <property type="match status" value="1"/>
</dbReference>
<dbReference type="Gene3D" id="3.40.630.40">
    <property type="entry name" value="Zn-dependent exopeptidases"/>
    <property type="match status" value="1"/>
</dbReference>
<dbReference type="GO" id="GO:0030288">
    <property type="term" value="C:outer membrane-bounded periplasmic space"/>
    <property type="evidence" value="ECO:0007669"/>
    <property type="project" value="TreeGrafter"/>
</dbReference>
<comment type="caution">
    <text evidence="3">The sequence shown here is derived from an EMBL/GenBank/DDBJ whole genome shotgun (WGS) entry which is preliminary data.</text>
</comment>
<dbReference type="GO" id="GO:0009253">
    <property type="term" value="P:peptidoglycan catabolic process"/>
    <property type="evidence" value="ECO:0007669"/>
    <property type="project" value="InterPro"/>
</dbReference>
<protein>
    <submittedName>
        <fullName evidence="3">N-acetylmuramoyl-L-alanine amidase</fullName>
    </submittedName>
</protein>
<dbReference type="SMART" id="SM00646">
    <property type="entry name" value="Ami_3"/>
    <property type="match status" value="1"/>
</dbReference>